<dbReference type="InterPro" id="IPR012675">
    <property type="entry name" value="Beta-grasp_dom_sf"/>
</dbReference>
<dbReference type="InParanoid" id="A0A0F7IDJ2"/>
<reference evidence="1 2" key="1">
    <citation type="submission" date="2015-04" db="EMBL/GenBank/DDBJ databases">
        <title>The complete genome sequence of the hyperthermophilic, obligate iron-reducing archaeon Geoglobus ahangari strain 234T.</title>
        <authorList>
            <person name="Manzella M.P."/>
            <person name="Holmes D.E."/>
            <person name="Rocheleau J.M."/>
            <person name="Chung A."/>
            <person name="Reguera G."/>
            <person name="Kashefi K."/>
        </authorList>
    </citation>
    <scope>NUCLEOTIDE SEQUENCE [LARGE SCALE GENOMIC DNA]</scope>
    <source>
        <strain evidence="1 2">234</strain>
    </source>
</reference>
<dbReference type="GeneID" id="24803754"/>
<sequence>MVVIELFATLRERYGKRAEVDARTLEEAVRKACEVFGEEFYREVYEEDGTLRDDRIILINGRNVKDMEKIPELREGDRIAIFPPIAGG</sequence>
<evidence type="ECO:0000313" key="2">
    <source>
        <dbReference type="Proteomes" id="UP000034723"/>
    </source>
</evidence>
<dbReference type="InterPro" id="IPR016155">
    <property type="entry name" value="Mopterin_synth/thiamin_S_b"/>
</dbReference>
<dbReference type="SUPFAM" id="SSF54285">
    <property type="entry name" value="MoaD/ThiS"/>
    <property type="match status" value="1"/>
</dbReference>
<dbReference type="OrthoDB" id="98357at2157"/>
<dbReference type="HOGENOM" id="CLU_114601_1_2_2"/>
<proteinExistence type="predicted"/>
<organism evidence="1 2">
    <name type="scientific">Geoglobus ahangari</name>
    <dbReference type="NCBI Taxonomy" id="113653"/>
    <lineage>
        <taxon>Archaea</taxon>
        <taxon>Methanobacteriati</taxon>
        <taxon>Methanobacteriota</taxon>
        <taxon>Archaeoglobi</taxon>
        <taxon>Archaeoglobales</taxon>
        <taxon>Archaeoglobaceae</taxon>
        <taxon>Geoglobus</taxon>
    </lineage>
</organism>
<dbReference type="Pfam" id="PF02597">
    <property type="entry name" value="ThiS"/>
    <property type="match status" value="1"/>
</dbReference>
<dbReference type="InterPro" id="IPR052045">
    <property type="entry name" value="Sulfur_Carrier/Prot_Modifier"/>
</dbReference>
<dbReference type="CDD" id="cd17040">
    <property type="entry name" value="Ubl_MoaD_like"/>
    <property type="match status" value="1"/>
</dbReference>
<protein>
    <submittedName>
        <fullName evidence="1">MoaD family protein</fullName>
    </submittedName>
</protein>
<accession>A0A0F7IDJ2</accession>
<dbReference type="InterPro" id="IPR010038">
    <property type="entry name" value="MoaD_arc-typ"/>
</dbReference>
<dbReference type="STRING" id="113653.GAH_01181"/>
<dbReference type="RefSeq" id="WP_048095283.1">
    <property type="nucleotide sequence ID" value="NZ_CP011267.1"/>
</dbReference>
<keyword evidence="2" id="KW-1185">Reference proteome</keyword>
<dbReference type="PANTHER" id="PTHR38031">
    <property type="entry name" value="SULFUR CARRIER PROTEIN SLR0821-RELATED"/>
    <property type="match status" value="1"/>
</dbReference>
<gene>
    <name evidence="1" type="ORF">GAH_01181</name>
</gene>
<dbReference type="InterPro" id="IPR003749">
    <property type="entry name" value="ThiS/MoaD-like"/>
</dbReference>
<dbReference type="KEGG" id="gah:GAH_01181"/>
<dbReference type="PANTHER" id="PTHR38031:SF1">
    <property type="entry name" value="SULFUR CARRIER PROTEIN CYSO"/>
    <property type="match status" value="1"/>
</dbReference>
<evidence type="ECO:0000313" key="1">
    <source>
        <dbReference type="EMBL" id="AKG91508.1"/>
    </source>
</evidence>
<dbReference type="Gene3D" id="3.10.20.30">
    <property type="match status" value="1"/>
</dbReference>
<dbReference type="AlphaFoldDB" id="A0A0F7IDJ2"/>
<dbReference type="EMBL" id="CP011267">
    <property type="protein sequence ID" value="AKG91508.1"/>
    <property type="molecule type" value="Genomic_DNA"/>
</dbReference>
<dbReference type="Proteomes" id="UP000034723">
    <property type="component" value="Chromosome"/>
</dbReference>
<name>A0A0F7IDJ2_9EURY</name>
<dbReference type="NCBIfam" id="TIGR01687">
    <property type="entry name" value="moaD_arch"/>
    <property type="match status" value="1"/>
</dbReference>